<sequence>MLYTAVKISVVDRSKWDTSVRVRTMGMKVPKSPTAPESSGSKGVLRPRWRRHHRWWSRGPLQVVAVEGSMAGAEWR</sequence>
<evidence type="ECO:0000313" key="2">
    <source>
        <dbReference type="EMBL" id="MBX52366.1"/>
    </source>
</evidence>
<protein>
    <submittedName>
        <fullName evidence="2">Uncharacterized protein</fullName>
    </submittedName>
</protein>
<evidence type="ECO:0000256" key="1">
    <source>
        <dbReference type="SAM" id="MobiDB-lite"/>
    </source>
</evidence>
<proteinExistence type="predicted"/>
<accession>A0A2P2PC83</accession>
<dbReference type="AlphaFoldDB" id="A0A2P2PC83"/>
<organism evidence="2">
    <name type="scientific">Rhizophora mucronata</name>
    <name type="common">Asiatic mangrove</name>
    <dbReference type="NCBI Taxonomy" id="61149"/>
    <lineage>
        <taxon>Eukaryota</taxon>
        <taxon>Viridiplantae</taxon>
        <taxon>Streptophyta</taxon>
        <taxon>Embryophyta</taxon>
        <taxon>Tracheophyta</taxon>
        <taxon>Spermatophyta</taxon>
        <taxon>Magnoliopsida</taxon>
        <taxon>eudicotyledons</taxon>
        <taxon>Gunneridae</taxon>
        <taxon>Pentapetalae</taxon>
        <taxon>rosids</taxon>
        <taxon>fabids</taxon>
        <taxon>Malpighiales</taxon>
        <taxon>Rhizophoraceae</taxon>
        <taxon>Rhizophora</taxon>
    </lineage>
</organism>
<name>A0A2P2PC83_RHIMU</name>
<reference evidence="2" key="1">
    <citation type="submission" date="2018-02" db="EMBL/GenBank/DDBJ databases">
        <title>Rhizophora mucronata_Transcriptome.</title>
        <authorList>
            <person name="Meera S.P."/>
            <person name="Sreeshan A."/>
            <person name="Augustine A."/>
        </authorList>
    </citation>
    <scope>NUCLEOTIDE SEQUENCE</scope>
    <source>
        <tissue evidence="2">Leaf</tissue>
    </source>
</reference>
<feature type="region of interest" description="Disordered" evidence="1">
    <location>
        <begin position="27"/>
        <end position="46"/>
    </location>
</feature>
<dbReference type="EMBL" id="GGEC01071882">
    <property type="protein sequence ID" value="MBX52366.1"/>
    <property type="molecule type" value="Transcribed_RNA"/>
</dbReference>